<protein>
    <submittedName>
        <fullName evidence="1">Uncharacterized protein</fullName>
    </submittedName>
</protein>
<accession>A0AAE1CXU5</accession>
<evidence type="ECO:0000313" key="1">
    <source>
        <dbReference type="EMBL" id="KAK3742703.1"/>
    </source>
</evidence>
<sequence length="231" mass="25821">MKQCEAEELIGQSRKCGTDISDAARSVLENAAMPRRRRFITSKSSCGSSSIPKRVKLGQEVKLRSLSESYRMLQYNPFFQPLPAGFSCWDCPVTRCTSNWRVPLSGWENSTGSSAIISVVKTQPTYGTSAPINTAIKADKIRAETVKPVKAKDHQFLSATAGFYLKEYNECPMRKRRDKDALVVVSDQSDPPRIDSPIRLRVSISLQRLSARRLAPSHKSNALIFQPQLEV</sequence>
<organism evidence="1 2">
    <name type="scientific">Elysia crispata</name>
    <name type="common">lettuce slug</name>
    <dbReference type="NCBI Taxonomy" id="231223"/>
    <lineage>
        <taxon>Eukaryota</taxon>
        <taxon>Metazoa</taxon>
        <taxon>Spiralia</taxon>
        <taxon>Lophotrochozoa</taxon>
        <taxon>Mollusca</taxon>
        <taxon>Gastropoda</taxon>
        <taxon>Heterobranchia</taxon>
        <taxon>Euthyneura</taxon>
        <taxon>Panpulmonata</taxon>
        <taxon>Sacoglossa</taxon>
        <taxon>Placobranchoidea</taxon>
        <taxon>Plakobranchidae</taxon>
        <taxon>Elysia</taxon>
    </lineage>
</organism>
<proteinExistence type="predicted"/>
<comment type="caution">
    <text evidence="1">The sequence shown here is derived from an EMBL/GenBank/DDBJ whole genome shotgun (WGS) entry which is preliminary data.</text>
</comment>
<name>A0AAE1CXU5_9GAST</name>
<reference evidence="1" key="1">
    <citation type="journal article" date="2023" name="G3 (Bethesda)">
        <title>A reference genome for the long-term kleptoplast-retaining sea slug Elysia crispata morphotype clarki.</title>
        <authorList>
            <person name="Eastman K.E."/>
            <person name="Pendleton A.L."/>
            <person name="Shaikh M.A."/>
            <person name="Suttiyut T."/>
            <person name="Ogas R."/>
            <person name="Tomko P."/>
            <person name="Gavelis G."/>
            <person name="Widhalm J.R."/>
            <person name="Wisecaver J.H."/>
        </authorList>
    </citation>
    <scope>NUCLEOTIDE SEQUENCE</scope>
    <source>
        <strain evidence="1">ECLA1</strain>
    </source>
</reference>
<dbReference type="EMBL" id="JAWDGP010006345">
    <property type="protein sequence ID" value="KAK3742703.1"/>
    <property type="molecule type" value="Genomic_DNA"/>
</dbReference>
<gene>
    <name evidence="1" type="ORF">RRG08_025646</name>
</gene>
<dbReference type="Proteomes" id="UP001283361">
    <property type="component" value="Unassembled WGS sequence"/>
</dbReference>
<evidence type="ECO:0000313" key="2">
    <source>
        <dbReference type="Proteomes" id="UP001283361"/>
    </source>
</evidence>
<dbReference type="AlphaFoldDB" id="A0AAE1CXU5"/>
<keyword evidence="2" id="KW-1185">Reference proteome</keyword>